<proteinExistence type="predicted"/>
<evidence type="ECO:0000313" key="4">
    <source>
        <dbReference type="Proteomes" id="UP000015241"/>
    </source>
</evidence>
<dbReference type="SUPFAM" id="SSF55277">
    <property type="entry name" value="GYF domain"/>
    <property type="match status" value="1"/>
</dbReference>
<dbReference type="InterPro" id="IPR035445">
    <property type="entry name" value="GYF-like_dom_sf"/>
</dbReference>
<dbReference type="GO" id="GO:0005682">
    <property type="term" value="C:U5 snRNP"/>
    <property type="evidence" value="ECO:0007669"/>
    <property type="project" value="InterPro"/>
</dbReference>
<feature type="compositionally biased region" description="Acidic residues" evidence="1">
    <location>
        <begin position="35"/>
        <end position="48"/>
    </location>
</feature>
<feature type="domain" description="GYF" evidence="2">
    <location>
        <begin position="345"/>
        <end position="402"/>
    </location>
</feature>
<feature type="compositionally biased region" description="Basic and acidic residues" evidence="1">
    <location>
        <begin position="98"/>
        <end position="120"/>
    </location>
</feature>
<dbReference type="HOGENOM" id="CLU_024456_1_0_1"/>
<dbReference type="FunCoup" id="S8E548">
    <property type="interactions" value="646"/>
</dbReference>
<dbReference type="OrthoDB" id="331341at2759"/>
<dbReference type="PROSITE" id="PS50829">
    <property type="entry name" value="GYF"/>
    <property type="match status" value="1"/>
</dbReference>
<dbReference type="AlphaFoldDB" id="S8E548"/>
<feature type="region of interest" description="Disordered" evidence="1">
    <location>
        <begin position="1"/>
        <end position="160"/>
    </location>
</feature>
<dbReference type="Pfam" id="PF02213">
    <property type="entry name" value="GYF"/>
    <property type="match status" value="1"/>
</dbReference>
<dbReference type="InterPro" id="IPR039905">
    <property type="entry name" value="CD2BP2/Lin1"/>
</dbReference>
<feature type="compositionally biased region" description="Basic residues" evidence="1">
    <location>
        <begin position="261"/>
        <end position="272"/>
    </location>
</feature>
<gene>
    <name evidence="3" type="ORF">FOMPIDRAFT_1037428</name>
</gene>
<dbReference type="Gene3D" id="3.30.1490.40">
    <property type="match status" value="1"/>
</dbReference>
<evidence type="ECO:0000259" key="2">
    <source>
        <dbReference type="PROSITE" id="PS50829"/>
    </source>
</evidence>
<dbReference type="EMBL" id="KE504164">
    <property type="protein sequence ID" value="EPS98533.1"/>
    <property type="molecule type" value="Genomic_DNA"/>
</dbReference>
<dbReference type="InterPro" id="IPR003169">
    <property type="entry name" value="GYF"/>
</dbReference>
<organism evidence="3 4">
    <name type="scientific">Fomitopsis schrenkii</name>
    <name type="common">Brown rot fungus</name>
    <dbReference type="NCBI Taxonomy" id="2126942"/>
    <lineage>
        <taxon>Eukaryota</taxon>
        <taxon>Fungi</taxon>
        <taxon>Dikarya</taxon>
        <taxon>Basidiomycota</taxon>
        <taxon>Agaricomycotina</taxon>
        <taxon>Agaricomycetes</taxon>
        <taxon>Polyporales</taxon>
        <taxon>Fomitopsis</taxon>
    </lineage>
</organism>
<feature type="compositionally biased region" description="Basic and acidic residues" evidence="1">
    <location>
        <begin position="273"/>
        <end position="292"/>
    </location>
</feature>
<name>S8E548_FOMSC</name>
<feature type="compositionally biased region" description="Basic and acidic residues" evidence="1">
    <location>
        <begin position="50"/>
        <end position="63"/>
    </location>
</feature>
<dbReference type="STRING" id="743788.S8E548"/>
<sequence length="402" mass="45029">MSTAARPARKRAATSTEDVPGPSKKPQKKTRIVEPEDDPVNFAEEVDANLETHQRRGRVRTEGYDSDSSDDGEGVVPSRRAGADKAVEDEDEDMFAMGEKEEQKTEESGKKEHKFLRLGDIEGQEFNEDRSGSDGDEPEDEDSAERQKKAGMGFELSSFNMREEMEEGKFAEDGTYVRTFDPHAVHDKWMEGLDEQEIKKARRNHRQREKEQKQKQKAEEEEMRQMGGRPEVEKELAAMLKKGETVLEALQRLGAQAKKNGAAKRTTKPNNKRKGDLAEEPNMHVDKAPKAPSDIDHITHLASTLMGLGDIDIYSKTYEELVRSVRSSGIVGASWVPPSADVKYEYKWAVPDSSGQEGQVFGPFGEEEIKGWYKAGYFGTAGEKVQVRKVGGEWGTWDDVAA</sequence>
<feature type="compositionally biased region" description="Basic and acidic residues" evidence="1">
    <location>
        <begin position="189"/>
        <end position="199"/>
    </location>
</feature>
<feature type="compositionally biased region" description="Acidic residues" evidence="1">
    <location>
        <begin position="134"/>
        <end position="143"/>
    </location>
</feature>
<feature type="compositionally biased region" description="Basic and acidic residues" evidence="1">
    <location>
        <begin position="208"/>
        <end position="218"/>
    </location>
</feature>
<feature type="region of interest" description="Disordered" evidence="1">
    <location>
        <begin position="256"/>
        <end position="292"/>
    </location>
</feature>
<feature type="region of interest" description="Disordered" evidence="1">
    <location>
        <begin position="189"/>
        <end position="231"/>
    </location>
</feature>
<dbReference type="eggNOG" id="KOG2950">
    <property type="taxonomic scope" value="Eukaryota"/>
</dbReference>
<dbReference type="PANTHER" id="PTHR13138">
    <property type="entry name" value="PROTEIN LIN1"/>
    <property type="match status" value="1"/>
</dbReference>
<evidence type="ECO:0000313" key="3">
    <source>
        <dbReference type="EMBL" id="EPS98533.1"/>
    </source>
</evidence>
<dbReference type="PANTHER" id="PTHR13138:SF3">
    <property type="entry name" value="CD2 ANTIGEN CYTOPLASMIC TAIL-BINDING PROTEIN 2"/>
    <property type="match status" value="1"/>
</dbReference>
<dbReference type="InParanoid" id="S8E548"/>
<reference evidence="3 4" key="1">
    <citation type="journal article" date="2012" name="Science">
        <title>The Paleozoic origin of enzymatic lignin decomposition reconstructed from 31 fungal genomes.</title>
        <authorList>
            <person name="Floudas D."/>
            <person name="Binder M."/>
            <person name="Riley R."/>
            <person name="Barry K."/>
            <person name="Blanchette R.A."/>
            <person name="Henrissat B."/>
            <person name="Martinez A.T."/>
            <person name="Otillar R."/>
            <person name="Spatafora J.W."/>
            <person name="Yadav J.S."/>
            <person name="Aerts A."/>
            <person name="Benoit I."/>
            <person name="Boyd A."/>
            <person name="Carlson A."/>
            <person name="Copeland A."/>
            <person name="Coutinho P.M."/>
            <person name="de Vries R.P."/>
            <person name="Ferreira P."/>
            <person name="Findley K."/>
            <person name="Foster B."/>
            <person name="Gaskell J."/>
            <person name="Glotzer D."/>
            <person name="Gorecki P."/>
            <person name="Heitman J."/>
            <person name="Hesse C."/>
            <person name="Hori C."/>
            <person name="Igarashi K."/>
            <person name="Jurgens J.A."/>
            <person name="Kallen N."/>
            <person name="Kersten P."/>
            <person name="Kohler A."/>
            <person name="Kuees U."/>
            <person name="Kumar T.K.A."/>
            <person name="Kuo A."/>
            <person name="LaButti K."/>
            <person name="Larrondo L.F."/>
            <person name="Lindquist E."/>
            <person name="Ling A."/>
            <person name="Lombard V."/>
            <person name="Lucas S."/>
            <person name="Lundell T."/>
            <person name="Martin R."/>
            <person name="McLaughlin D.J."/>
            <person name="Morgenstern I."/>
            <person name="Morin E."/>
            <person name="Murat C."/>
            <person name="Nagy L.G."/>
            <person name="Nolan M."/>
            <person name="Ohm R.A."/>
            <person name="Patyshakuliyeva A."/>
            <person name="Rokas A."/>
            <person name="Ruiz-Duenas F.J."/>
            <person name="Sabat G."/>
            <person name="Salamov A."/>
            <person name="Samejima M."/>
            <person name="Schmutz J."/>
            <person name="Slot J.C."/>
            <person name="St John F."/>
            <person name="Stenlid J."/>
            <person name="Sun H."/>
            <person name="Sun S."/>
            <person name="Syed K."/>
            <person name="Tsang A."/>
            <person name="Wiebenga A."/>
            <person name="Young D."/>
            <person name="Pisabarro A."/>
            <person name="Eastwood D.C."/>
            <person name="Martin F."/>
            <person name="Cullen D."/>
            <person name="Grigoriev I.V."/>
            <person name="Hibbett D.S."/>
        </authorList>
    </citation>
    <scope>NUCLEOTIDE SEQUENCE</scope>
    <source>
        <strain evidence="4">FP-58527</strain>
    </source>
</reference>
<accession>S8E548</accession>
<evidence type="ECO:0000256" key="1">
    <source>
        <dbReference type="SAM" id="MobiDB-lite"/>
    </source>
</evidence>
<protein>
    <recommendedName>
        <fullName evidence="2">GYF domain-containing protein</fullName>
    </recommendedName>
</protein>
<feature type="compositionally biased region" description="Acidic residues" evidence="1">
    <location>
        <begin position="64"/>
        <end position="73"/>
    </location>
</feature>
<dbReference type="Proteomes" id="UP000015241">
    <property type="component" value="Unassembled WGS sequence"/>
</dbReference>
<keyword evidence="4" id="KW-1185">Reference proteome</keyword>